<dbReference type="Gene3D" id="3.90.190.10">
    <property type="entry name" value="Protein tyrosine phosphatase superfamily"/>
    <property type="match status" value="1"/>
</dbReference>
<proteinExistence type="predicted"/>
<accession>S7W848</accession>
<keyword evidence="2" id="KW-1185">Reference proteome</keyword>
<gene>
    <name evidence="1" type="ORF">SLOPH_2628</name>
</gene>
<name>S7W848_SPRLO</name>
<sequence length="860" mass="101747">IIELYLKGIKDKDKEIIEDCIGLLEKYMTLILYVKYNKEYLKDGSVSFIDYMTQRDFIMNIYDYLKNKEKRANVLYPINCVGDLLMKGECCLDHREQFVLIRCKNTDADIMNVSMTINKINISVIKNIENINYDDSLLLDIKEEPCVYVDNQLYNLREIVKLDKNITLFKGAVDIDEIECYIKKKVIDGKIKIYEDGKLIKAVGKVCTQREYFLENIKHKNNNHSEYSLEKNSNELNLQDKCDFYKRVPITSRGPILPRTLDFIANKFTSSKKTNIYILCNSINGRGAYCAIAIGLIQYIYSADNNIFEHEQENEELEYTTFDILQTLIRILYKGDMVYNILNVLFKLYFKVSFINFVNEAYTNKKYKNSIKRYFILLCYGSYLLEIRDKIKNNKKMADTNTDKDNTNDHSDNISSDMASELNNILNECYSFNRWFSERRDIMNLYNIIFVLDFKILEPQNENKVSYTADHKQLIQSRSGRVLSHMTILKKDVFPGLNVLNSNIDGVNNYRMCKLLDNIIIGVSMPVKEGINNVIKEIENEIKESNNKQKINNVNGYAKNNSEKNVIHWFCMREEPVVFINNVPYVLRYYSNPHSNIESTGVKKETVEHIEYELKNEIMKEKQDDMILLHDEVKINDEYFIHGKYTEIKTILTPKELFDNELKNNNLIYHRVPVTDEREPIPEIIDYLCKEIKKIEYPKTMVFNCQMGRGRTTTGMLISYLISLFDTLQQEYHNVDGNWIEYINNNYNKYDNSEYKDIDLKNEYELLENLKIILKNYTLSKNILDYAIDKFKHIVDIKHSIDKAFDIYSKHRRGFLMRYYYLIVFVEYLIDGKESFEEYLKCNKEIDELARNYKIQIKQL</sequence>
<dbReference type="InterPro" id="IPR050561">
    <property type="entry name" value="PTP"/>
</dbReference>
<dbReference type="PANTHER" id="PTHR23339">
    <property type="entry name" value="TYROSINE SPECIFIC PROTEIN PHOSPHATASE AND DUAL SPECIFICITY PROTEIN PHOSPHATASE"/>
    <property type="match status" value="1"/>
</dbReference>
<dbReference type="AlphaFoldDB" id="S7W848"/>
<dbReference type="SMART" id="SM01301">
    <property type="entry name" value="PTPlike_phytase"/>
    <property type="match status" value="1"/>
</dbReference>
<evidence type="ECO:0000313" key="2">
    <source>
        <dbReference type="Proteomes" id="UP000014978"/>
    </source>
</evidence>
<feature type="non-terminal residue" evidence="1">
    <location>
        <position position="1"/>
    </location>
</feature>
<dbReference type="SUPFAM" id="SSF52799">
    <property type="entry name" value="(Phosphotyrosine protein) phosphatases II"/>
    <property type="match status" value="1"/>
</dbReference>
<protein>
    <submittedName>
        <fullName evidence="1">Paladin-like protein</fullName>
    </submittedName>
</protein>
<dbReference type="OrthoDB" id="66369at2759"/>
<dbReference type="InParanoid" id="S7W848"/>
<dbReference type="VEuPathDB" id="MicrosporidiaDB:SLOPH_2628"/>
<dbReference type="HOGENOM" id="CLU_340714_0_0_1"/>
<dbReference type="Pfam" id="PF14566">
    <property type="entry name" value="PTPlike_phytase"/>
    <property type="match status" value="2"/>
</dbReference>
<dbReference type="EMBL" id="ATCN01000445">
    <property type="protein sequence ID" value="EPR79011.1"/>
    <property type="molecule type" value="Genomic_DNA"/>
</dbReference>
<comment type="caution">
    <text evidence="1">The sequence shown here is derived from an EMBL/GenBank/DDBJ whole genome shotgun (WGS) entry which is preliminary data.</text>
</comment>
<evidence type="ECO:0000313" key="1">
    <source>
        <dbReference type="EMBL" id="EPR79011.1"/>
    </source>
</evidence>
<reference evidence="2" key="1">
    <citation type="journal article" date="2013" name="PLoS Genet.">
        <title>The genome of Spraguea lophii and the basis of host-microsporidian interactions.</title>
        <authorList>
            <person name="Campbell S.E."/>
            <person name="Williams T.A."/>
            <person name="Yousuf A."/>
            <person name="Soanes D.M."/>
            <person name="Paszkiewicz K.H."/>
            <person name="Williams B.A.P."/>
        </authorList>
    </citation>
    <scope>NUCLEOTIDE SEQUENCE [LARGE SCALE GENOMIC DNA]</scope>
    <source>
        <strain evidence="2">42_110</strain>
    </source>
</reference>
<organism evidence="1 2">
    <name type="scientific">Spraguea lophii (strain 42_110)</name>
    <name type="common">Microsporidian parasite</name>
    <dbReference type="NCBI Taxonomy" id="1358809"/>
    <lineage>
        <taxon>Eukaryota</taxon>
        <taxon>Fungi</taxon>
        <taxon>Fungi incertae sedis</taxon>
        <taxon>Microsporidia</taxon>
        <taxon>Spragueidae</taxon>
        <taxon>Spraguea</taxon>
    </lineage>
</organism>
<dbReference type="Proteomes" id="UP000014978">
    <property type="component" value="Unassembled WGS sequence"/>
</dbReference>
<dbReference type="InterPro" id="IPR029021">
    <property type="entry name" value="Prot-tyrosine_phosphatase-like"/>
</dbReference>